<evidence type="ECO:0000256" key="1">
    <source>
        <dbReference type="SAM" id="SignalP"/>
    </source>
</evidence>
<keyword evidence="3" id="KW-1185">Reference proteome</keyword>
<comment type="caution">
    <text evidence="2">The sequence shown here is derived from an EMBL/GenBank/DDBJ whole genome shotgun (WGS) entry which is preliminary data.</text>
</comment>
<sequence>MFTRLLSLWVTGALLLALNWGTTLGDEDYEDVTPIPDYDYNATFDYYTYNGTASINYDVYEVLHDTKNQGNTDSVSVCRHYGILAGLLVLHICQQT</sequence>
<dbReference type="Proteomes" id="UP001187343">
    <property type="component" value="Unassembled WGS sequence"/>
</dbReference>
<accession>A0AA88PV30</accession>
<organism evidence="2 3">
    <name type="scientific">Cirrhinus molitorella</name>
    <name type="common">mud carp</name>
    <dbReference type="NCBI Taxonomy" id="172907"/>
    <lineage>
        <taxon>Eukaryota</taxon>
        <taxon>Metazoa</taxon>
        <taxon>Chordata</taxon>
        <taxon>Craniata</taxon>
        <taxon>Vertebrata</taxon>
        <taxon>Euteleostomi</taxon>
        <taxon>Actinopterygii</taxon>
        <taxon>Neopterygii</taxon>
        <taxon>Teleostei</taxon>
        <taxon>Ostariophysi</taxon>
        <taxon>Cypriniformes</taxon>
        <taxon>Cyprinidae</taxon>
        <taxon>Labeoninae</taxon>
        <taxon>Labeonini</taxon>
        <taxon>Cirrhinus</taxon>
    </lineage>
</organism>
<proteinExistence type="predicted"/>
<evidence type="ECO:0000313" key="3">
    <source>
        <dbReference type="Proteomes" id="UP001187343"/>
    </source>
</evidence>
<protein>
    <submittedName>
        <fullName evidence="2">Uncharacterized protein</fullName>
    </submittedName>
</protein>
<gene>
    <name evidence="2" type="ORF">Q8A67_007486</name>
</gene>
<keyword evidence="1" id="KW-0732">Signal</keyword>
<reference evidence="2" key="1">
    <citation type="submission" date="2023-08" db="EMBL/GenBank/DDBJ databases">
        <title>Chromosome-level Genome Assembly of mud carp (Cirrhinus molitorella).</title>
        <authorList>
            <person name="Liu H."/>
        </authorList>
    </citation>
    <scope>NUCLEOTIDE SEQUENCE</scope>
    <source>
        <strain evidence="2">Prfri</strain>
        <tissue evidence="2">Muscle</tissue>
    </source>
</reference>
<dbReference type="AlphaFoldDB" id="A0AA88PV30"/>
<name>A0AA88PV30_9TELE</name>
<feature type="signal peptide" evidence="1">
    <location>
        <begin position="1"/>
        <end position="25"/>
    </location>
</feature>
<dbReference type="EMBL" id="JAUYZG010000007">
    <property type="protein sequence ID" value="KAK2902773.1"/>
    <property type="molecule type" value="Genomic_DNA"/>
</dbReference>
<evidence type="ECO:0000313" key="2">
    <source>
        <dbReference type="EMBL" id="KAK2902773.1"/>
    </source>
</evidence>
<feature type="chain" id="PRO_5041698843" evidence="1">
    <location>
        <begin position="26"/>
        <end position="96"/>
    </location>
</feature>